<dbReference type="PANTHER" id="PTHR36925">
    <property type="entry name" value="COBALT-PRECORRIN-6A REDUCTASE"/>
    <property type="match status" value="1"/>
</dbReference>
<keyword evidence="3" id="KW-0560">Oxidoreductase</keyword>
<keyword evidence="5" id="KW-1185">Reference proteome</keyword>
<dbReference type="GO" id="GO:0016994">
    <property type="term" value="F:precorrin-6A reductase activity"/>
    <property type="evidence" value="ECO:0007669"/>
    <property type="project" value="InterPro"/>
</dbReference>
<evidence type="ECO:0000313" key="5">
    <source>
        <dbReference type="Proteomes" id="UP000199651"/>
    </source>
</evidence>
<sequence>MVKVLILGGTGEARALAAALVERPDTEVVSSLAGRVRDPKLPVGDVRVGGFGGPEGLADWLAAERIDAVVDATHPFAQRISASAAQAATRSGVPLLMLRRPGWSARPGDDWHWVDDLPAAARLLPTVGERVFLTTGRQGLAEFADCPGWFLVRCVDAPEPPTPAQMRLLLDRGPYTVDGERALMTEHRIDVLVTKDSGGSLTVAKLDAARDLGLPVVIVRRPPTPDVEKVATVDAAVAWLDRSGRGLDQ</sequence>
<evidence type="ECO:0000313" key="4">
    <source>
        <dbReference type="EMBL" id="SDP71024.1"/>
    </source>
</evidence>
<comment type="pathway">
    <text evidence="1">Cofactor biosynthesis; adenosylcobalamin biosynthesis.</text>
</comment>
<name>A0A1H0UXV5_9PSEU</name>
<dbReference type="UniPathway" id="UPA00148"/>
<dbReference type="NCBIfam" id="TIGR00715">
    <property type="entry name" value="precor6x_red"/>
    <property type="match status" value="1"/>
</dbReference>
<evidence type="ECO:0000256" key="1">
    <source>
        <dbReference type="ARBA" id="ARBA00004953"/>
    </source>
</evidence>
<gene>
    <name evidence="4" type="ORF">SAMN05192558_112142</name>
</gene>
<proteinExistence type="predicted"/>
<evidence type="ECO:0000256" key="2">
    <source>
        <dbReference type="ARBA" id="ARBA00022573"/>
    </source>
</evidence>
<evidence type="ECO:0000256" key="3">
    <source>
        <dbReference type="ARBA" id="ARBA00023002"/>
    </source>
</evidence>
<keyword evidence="2" id="KW-0169">Cobalamin biosynthesis</keyword>
<dbReference type="RefSeq" id="WP_176926832.1">
    <property type="nucleotide sequence ID" value="NZ_FNDV01000007.1"/>
</dbReference>
<dbReference type="GO" id="GO:0009236">
    <property type="term" value="P:cobalamin biosynthetic process"/>
    <property type="evidence" value="ECO:0007669"/>
    <property type="project" value="UniProtKB-UniPathway"/>
</dbReference>
<dbReference type="AlphaFoldDB" id="A0A1H0UXV5"/>
<dbReference type="STRING" id="504798.SAMN05421871_107262"/>
<dbReference type="InterPro" id="IPR003723">
    <property type="entry name" value="Precorrin-6x_reduct"/>
</dbReference>
<accession>A0A1H0UXV5</accession>
<dbReference type="Pfam" id="PF02571">
    <property type="entry name" value="CbiJ"/>
    <property type="match status" value="1"/>
</dbReference>
<dbReference type="NCBIfam" id="NF005968">
    <property type="entry name" value="PRK08057.1-2"/>
    <property type="match status" value="1"/>
</dbReference>
<dbReference type="EMBL" id="FNJB01000012">
    <property type="protein sequence ID" value="SDP71024.1"/>
    <property type="molecule type" value="Genomic_DNA"/>
</dbReference>
<dbReference type="PANTHER" id="PTHR36925:SF1">
    <property type="entry name" value="COBALT-PRECORRIN-6A REDUCTASE"/>
    <property type="match status" value="1"/>
</dbReference>
<organism evidence="4 5">
    <name type="scientific">Actinokineospora alba</name>
    <dbReference type="NCBI Taxonomy" id="504798"/>
    <lineage>
        <taxon>Bacteria</taxon>
        <taxon>Bacillati</taxon>
        <taxon>Actinomycetota</taxon>
        <taxon>Actinomycetes</taxon>
        <taxon>Pseudonocardiales</taxon>
        <taxon>Pseudonocardiaceae</taxon>
        <taxon>Actinokineospora</taxon>
    </lineage>
</organism>
<reference evidence="5" key="1">
    <citation type="submission" date="2016-10" db="EMBL/GenBank/DDBJ databases">
        <authorList>
            <person name="Varghese N."/>
            <person name="Submissions S."/>
        </authorList>
    </citation>
    <scope>NUCLEOTIDE SEQUENCE [LARGE SCALE GENOMIC DNA]</scope>
    <source>
        <strain evidence="5">IBRC-M 10655</strain>
    </source>
</reference>
<dbReference type="Proteomes" id="UP000199651">
    <property type="component" value="Unassembled WGS sequence"/>
</dbReference>
<dbReference type="PROSITE" id="PS51014">
    <property type="entry name" value="COBK_CBIJ"/>
    <property type="match status" value="1"/>
</dbReference>
<protein>
    <submittedName>
        <fullName evidence="4">Precorrin-6A/cobalt-precorrin-6A reductase</fullName>
    </submittedName>
</protein>